<comment type="caution">
    <text evidence="8">The sequence shown here is derived from an EMBL/GenBank/DDBJ whole genome shotgun (WGS) entry which is preliminary data.</text>
</comment>
<reference evidence="8 9" key="1">
    <citation type="submission" date="2022-01" db="EMBL/GenBank/DDBJ databases">
        <title>Octadecabacter sp. nov., isolated from a marine alga.</title>
        <authorList>
            <person name="Jin M.S."/>
            <person name="Kim H.M."/>
            <person name="Han D.M."/>
            <person name="Jung J.J."/>
            <person name="Jeon C.O."/>
        </authorList>
    </citation>
    <scope>NUCLEOTIDE SEQUENCE [LARGE SCALE GENOMIC DNA]</scope>
    <source>
        <strain evidence="8 9">G9-8</strain>
    </source>
</reference>
<feature type="transmembrane region" description="Helical" evidence="7">
    <location>
        <begin position="217"/>
        <end position="234"/>
    </location>
</feature>
<comment type="subcellular location">
    <subcellularLocation>
        <location evidence="1">Cell membrane</location>
        <topology evidence="1">Multi-pass membrane protein</topology>
    </subcellularLocation>
</comment>
<dbReference type="PANTHER" id="PTHR30250:SF10">
    <property type="entry name" value="LIPOPOLYSACCHARIDE BIOSYNTHESIS PROTEIN WZXC"/>
    <property type="match status" value="1"/>
</dbReference>
<evidence type="ECO:0000313" key="8">
    <source>
        <dbReference type="EMBL" id="MCF2870427.1"/>
    </source>
</evidence>
<feature type="transmembrane region" description="Helical" evidence="7">
    <location>
        <begin position="68"/>
        <end position="88"/>
    </location>
</feature>
<feature type="transmembrane region" description="Helical" evidence="7">
    <location>
        <begin position="428"/>
        <end position="449"/>
    </location>
</feature>
<feature type="transmembrane region" description="Helical" evidence="7">
    <location>
        <begin position="341"/>
        <end position="362"/>
    </location>
</feature>
<keyword evidence="6 7" id="KW-0472">Membrane</keyword>
<feature type="transmembrane region" description="Helical" evidence="7">
    <location>
        <begin position="133"/>
        <end position="153"/>
    </location>
</feature>
<evidence type="ECO:0000256" key="7">
    <source>
        <dbReference type="SAM" id="Phobius"/>
    </source>
</evidence>
<dbReference type="PANTHER" id="PTHR30250">
    <property type="entry name" value="PST FAMILY PREDICTED COLANIC ACID TRANSPORTER"/>
    <property type="match status" value="1"/>
</dbReference>
<evidence type="ECO:0000256" key="4">
    <source>
        <dbReference type="ARBA" id="ARBA00022692"/>
    </source>
</evidence>
<evidence type="ECO:0000313" key="9">
    <source>
        <dbReference type="Proteomes" id="UP001200557"/>
    </source>
</evidence>
<feature type="transmembrane region" description="Helical" evidence="7">
    <location>
        <begin position="32"/>
        <end position="56"/>
    </location>
</feature>
<dbReference type="EMBL" id="JAKGAQ010000001">
    <property type="protein sequence ID" value="MCF2870427.1"/>
    <property type="molecule type" value="Genomic_DNA"/>
</dbReference>
<keyword evidence="3" id="KW-1003">Cell membrane</keyword>
<keyword evidence="4 7" id="KW-0812">Transmembrane</keyword>
<protein>
    <submittedName>
        <fullName evidence="8">Lipopolysaccharide biosynthesis protein</fullName>
    </submittedName>
</protein>
<gene>
    <name evidence="8" type="ORF">L0664_05050</name>
</gene>
<name>A0ABS9CUH6_9RHOB</name>
<feature type="transmembrane region" description="Helical" evidence="7">
    <location>
        <begin position="368"/>
        <end position="391"/>
    </location>
</feature>
<evidence type="ECO:0000256" key="5">
    <source>
        <dbReference type="ARBA" id="ARBA00022989"/>
    </source>
</evidence>
<proteinExistence type="inferred from homology"/>
<dbReference type="Proteomes" id="UP001200557">
    <property type="component" value="Unassembled WGS sequence"/>
</dbReference>
<feature type="transmembrane region" description="Helical" evidence="7">
    <location>
        <begin position="240"/>
        <end position="258"/>
    </location>
</feature>
<dbReference type="RefSeq" id="WP_235224528.1">
    <property type="nucleotide sequence ID" value="NZ_JAKGAQ010000001.1"/>
</dbReference>
<feature type="transmembrane region" description="Helical" evidence="7">
    <location>
        <begin position="311"/>
        <end position="329"/>
    </location>
</feature>
<organism evidence="8 9">
    <name type="scientific">Octadecabacter dasysiphoniae</name>
    <dbReference type="NCBI Taxonomy" id="2909341"/>
    <lineage>
        <taxon>Bacteria</taxon>
        <taxon>Pseudomonadati</taxon>
        <taxon>Pseudomonadota</taxon>
        <taxon>Alphaproteobacteria</taxon>
        <taxon>Rhodobacterales</taxon>
        <taxon>Roseobacteraceae</taxon>
        <taxon>Octadecabacter</taxon>
    </lineage>
</organism>
<evidence type="ECO:0000256" key="1">
    <source>
        <dbReference type="ARBA" id="ARBA00004651"/>
    </source>
</evidence>
<dbReference type="CDD" id="cd13127">
    <property type="entry name" value="MATE_tuaB_like"/>
    <property type="match status" value="1"/>
</dbReference>
<keyword evidence="9" id="KW-1185">Reference proteome</keyword>
<dbReference type="InterPro" id="IPR050833">
    <property type="entry name" value="Poly_Biosynth_Transport"/>
</dbReference>
<evidence type="ECO:0000256" key="6">
    <source>
        <dbReference type="ARBA" id="ARBA00023136"/>
    </source>
</evidence>
<sequence>MWSSLQTLIPTVSSVVVFVVSAKFLSPADFGLFGLASSLVITVAALTPVAFGEALVQRKSLTKAHTDSVFWLTFGFGVLCFLPFVLFATPLATAMGDVAIAAILPVLALRIPFDLAAAVPNAMIVRSMKFRLIALRTAVATIISVIICLSMLFAGYGYWALVGSQVAASIVACAMAYWVAGWKPGIALKWSALRDLFSYGVFASGNRMLATIKLDHLVLGIFGGTVMLGLFFFAQRLYNMLTQLVGGALSSVTLTLLSSMQDDQEKTAQAFGIASFVSAAVSMPMFCGLAITAPDLLDLLLDDKWADATFVLQAFCVAGVLAGIGVVQASLIQSQGKARWWFYYQLAQQCCAVFVILAMYRFGLATLMVALMAKSVLLWPVSVVMTARLLGRSPWHYLAGFKVPVAATLAMTIGMLAVPLVLPDLTQVARLASQLAVGGSIYVLLILHLSRDRITQLRRYLPKKEKTAS</sequence>
<feature type="transmembrane region" description="Helical" evidence="7">
    <location>
        <begin position="403"/>
        <end position="422"/>
    </location>
</feature>
<keyword evidence="5 7" id="KW-1133">Transmembrane helix</keyword>
<accession>A0ABS9CUH6</accession>
<evidence type="ECO:0000256" key="3">
    <source>
        <dbReference type="ARBA" id="ARBA00022475"/>
    </source>
</evidence>
<dbReference type="Pfam" id="PF13440">
    <property type="entry name" value="Polysacc_synt_3"/>
    <property type="match status" value="1"/>
</dbReference>
<comment type="similarity">
    <text evidence="2">Belongs to the polysaccharide synthase family.</text>
</comment>
<evidence type="ECO:0000256" key="2">
    <source>
        <dbReference type="ARBA" id="ARBA00007430"/>
    </source>
</evidence>
<feature type="transmembrane region" description="Helical" evidence="7">
    <location>
        <begin position="159"/>
        <end position="180"/>
    </location>
</feature>
<feature type="transmembrane region" description="Helical" evidence="7">
    <location>
        <begin position="94"/>
        <end position="113"/>
    </location>
</feature>
<feature type="transmembrane region" description="Helical" evidence="7">
    <location>
        <begin position="270"/>
        <end position="291"/>
    </location>
</feature>